<keyword evidence="5 6" id="KW-0720">Serine protease</keyword>
<gene>
    <name evidence="10" type="ORF">D7D48_00485</name>
</gene>
<comment type="similarity">
    <text evidence="1 6 7">Belongs to the peptidase S8 family.</text>
</comment>
<evidence type="ECO:0000313" key="10">
    <source>
        <dbReference type="EMBL" id="RRQ51426.1"/>
    </source>
</evidence>
<dbReference type="EMBL" id="RWJI01000001">
    <property type="protein sequence ID" value="RRQ51426.1"/>
    <property type="molecule type" value="Genomic_DNA"/>
</dbReference>
<dbReference type="InterPro" id="IPR000209">
    <property type="entry name" value="Peptidase_S8/S53_dom"/>
</dbReference>
<dbReference type="GO" id="GO:0006508">
    <property type="term" value="P:proteolysis"/>
    <property type="evidence" value="ECO:0007669"/>
    <property type="project" value="UniProtKB-KW"/>
</dbReference>
<dbReference type="PROSITE" id="PS00138">
    <property type="entry name" value="SUBTILASE_SER"/>
    <property type="match status" value="1"/>
</dbReference>
<dbReference type="Proteomes" id="UP000268553">
    <property type="component" value="Unassembled WGS sequence"/>
</dbReference>
<dbReference type="InterPro" id="IPR036852">
    <property type="entry name" value="Peptidase_S8/S53_dom_sf"/>
</dbReference>
<evidence type="ECO:0000313" key="11">
    <source>
        <dbReference type="Proteomes" id="UP000268553"/>
    </source>
</evidence>
<dbReference type="CDD" id="cd04848">
    <property type="entry name" value="Peptidases_S8_Autotransporter_serine_protease_like"/>
    <property type="match status" value="1"/>
</dbReference>
<reference evidence="10 11" key="1">
    <citation type="submission" date="2018-12" db="EMBL/GenBank/DDBJ databases">
        <authorList>
            <person name="Kim S.-J."/>
            <person name="Jung G.-Y."/>
        </authorList>
    </citation>
    <scope>NUCLEOTIDE SEQUENCE [LARGE SCALE GENOMIC DNA]</scope>
    <source>
        <strain evidence="10 11">03SU3-P</strain>
    </source>
</reference>
<evidence type="ECO:0000256" key="3">
    <source>
        <dbReference type="ARBA" id="ARBA00022729"/>
    </source>
</evidence>
<accession>A0A426RR51</accession>
<feature type="active site" description="Charge relay system" evidence="6">
    <location>
        <position position="328"/>
    </location>
</feature>
<evidence type="ECO:0000256" key="4">
    <source>
        <dbReference type="ARBA" id="ARBA00022801"/>
    </source>
</evidence>
<name>A0A426RR51_9SPHN</name>
<dbReference type="PROSITE" id="PS00136">
    <property type="entry name" value="SUBTILASE_ASP"/>
    <property type="match status" value="1"/>
</dbReference>
<keyword evidence="3" id="KW-0732">Signal</keyword>
<keyword evidence="4 6" id="KW-0378">Hydrolase</keyword>
<sequence length="795" mass="82342">MMHEMRVSRKLAIGSSAIFALALSGCGGGGVSSIPVPPPPTADVPPPPLPTPPPPPPPPTTTSFATSEYLRSDGPDFHRAITAYQAGASGRGVTVGIIDSGIDPNSHEFSGRIHAQSGDVTGADRPLGDDDGHGTSVSRVLAAAKNDRDIHGMAFNATILALRADQAGSCISTDAGVDEAGCSFFDSAIAAGVDRAVDNKARVINISLGGAGGASSALRSAIHRATSAGVVVVVSAGNEGDKLDPAFDPNSPSPFAQALLANGNGLVIIATAVDDDGNIAKFSNKAGVVQNAVLSALGQNICCEYRNDTIYRLNANDGTSVRVYNGTSYAAPQIAGAAALLAQAFPNLTGAQIVNLLLTSARDAGAQDTDAIYGRGILDIGRAFAPAGTTLLAGTNTAVARNGNGGTTSMSMGDAASSLMSVNAVVLDSYGRAYDINVAEGISPSAPRLQLTPALADQSRSVSMLRGTTELAFSISAIDAGGPRFSPLLLSDGQQNQARILAGRVSAAIARETRFSLGIRQAAASQVAALQGMSRAAFLTATDAQMDGGFDRAPRQSLALRRQLGGFGLTGSVETGQARIFERGGATYMRGANKLYSYSSLGLSLDRQIGSAKFAVGAHWMREDETVLGARFANFIGQNGARSLFVDGRGDVSLNGDWSLGASWRQGWTKANAGASLASQSLMKNNAFSLDLSGSNVLSRHDRVAFRIAQPLRVTSGGLALHLPVAYDYATLATTFAARQISLAPKGQEITSELIWGMPIYGGHLSSNLFWRQEPGHFENAPDDVGIAFRLQFDF</sequence>
<feature type="active site" description="Charge relay system" evidence="6">
    <location>
        <position position="133"/>
    </location>
</feature>
<dbReference type="PRINTS" id="PR00723">
    <property type="entry name" value="SUBTILISIN"/>
</dbReference>
<organism evidence="10 11">
    <name type="scientific">Sphingorhabdus wooponensis</name>
    <dbReference type="NCBI Taxonomy" id="940136"/>
    <lineage>
        <taxon>Bacteria</taxon>
        <taxon>Pseudomonadati</taxon>
        <taxon>Pseudomonadota</taxon>
        <taxon>Alphaproteobacteria</taxon>
        <taxon>Sphingomonadales</taxon>
        <taxon>Sphingomonadaceae</taxon>
        <taxon>Sphingorhabdus</taxon>
    </lineage>
</organism>
<evidence type="ECO:0000256" key="1">
    <source>
        <dbReference type="ARBA" id="ARBA00011073"/>
    </source>
</evidence>
<evidence type="ECO:0000256" key="2">
    <source>
        <dbReference type="ARBA" id="ARBA00022670"/>
    </source>
</evidence>
<dbReference type="InterPro" id="IPR023828">
    <property type="entry name" value="Peptidase_S8_Ser-AS"/>
</dbReference>
<dbReference type="PROSITE" id="PS51257">
    <property type="entry name" value="PROKAR_LIPOPROTEIN"/>
    <property type="match status" value="1"/>
</dbReference>
<feature type="compositionally biased region" description="Pro residues" evidence="8">
    <location>
        <begin position="35"/>
        <end position="60"/>
    </location>
</feature>
<evidence type="ECO:0000256" key="8">
    <source>
        <dbReference type="SAM" id="MobiDB-lite"/>
    </source>
</evidence>
<dbReference type="OrthoDB" id="5405281at2"/>
<keyword evidence="11" id="KW-1185">Reference proteome</keyword>
<evidence type="ECO:0000256" key="5">
    <source>
        <dbReference type="ARBA" id="ARBA00022825"/>
    </source>
</evidence>
<protein>
    <submittedName>
        <fullName evidence="10">Peptidase S8</fullName>
    </submittedName>
</protein>
<dbReference type="InterPro" id="IPR050131">
    <property type="entry name" value="Peptidase_S8_subtilisin-like"/>
</dbReference>
<dbReference type="Pfam" id="PF00082">
    <property type="entry name" value="Peptidase_S8"/>
    <property type="match status" value="1"/>
</dbReference>
<evidence type="ECO:0000259" key="9">
    <source>
        <dbReference type="Pfam" id="PF00082"/>
    </source>
</evidence>
<comment type="caution">
    <text evidence="10">The sequence shown here is derived from an EMBL/GenBank/DDBJ whole genome shotgun (WGS) entry which is preliminary data.</text>
</comment>
<dbReference type="InterPro" id="IPR034061">
    <property type="entry name" value="Peptidases_S8_Autotransporter"/>
</dbReference>
<feature type="domain" description="Peptidase S8/S53" evidence="9">
    <location>
        <begin position="90"/>
        <end position="376"/>
    </location>
</feature>
<dbReference type="InterPro" id="IPR015500">
    <property type="entry name" value="Peptidase_S8_subtilisin-rel"/>
</dbReference>
<evidence type="ECO:0000256" key="7">
    <source>
        <dbReference type="RuleBase" id="RU003355"/>
    </source>
</evidence>
<dbReference type="InterPro" id="IPR023827">
    <property type="entry name" value="Peptidase_S8_Asp-AS"/>
</dbReference>
<proteinExistence type="inferred from homology"/>
<feature type="region of interest" description="Disordered" evidence="8">
    <location>
        <begin position="34"/>
        <end position="71"/>
    </location>
</feature>
<dbReference type="PROSITE" id="PS51892">
    <property type="entry name" value="SUBTILASE"/>
    <property type="match status" value="1"/>
</dbReference>
<evidence type="ECO:0000256" key="6">
    <source>
        <dbReference type="PROSITE-ProRule" id="PRU01240"/>
    </source>
</evidence>
<dbReference type="Gene3D" id="3.40.50.200">
    <property type="entry name" value="Peptidase S8/S53 domain"/>
    <property type="match status" value="1"/>
</dbReference>
<dbReference type="PANTHER" id="PTHR43806:SF11">
    <property type="entry name" value="CEREVISIN-RELATED"/>
    <property type="match status" value="1"/>
</dbReference>
<dbReference type="PANTHER" id="PTHR43806">
    <property type="entry name" value="PEPTIDASE S8"/>
    <property type="match status" value="1"/>
</dbReference>
<dbReference type="AlphaFoldDB" id="A0A426RR51"/>
<keyword evidence="2 6" id="KW-0645">Protease</keyword>
<dbReference type="GO" id="GO:0004252">
    <property type="term" value="F:serine-type endopeptidase activity"/>
    <property type="evidence" value="ECO:0007669"/>
    <property type="project" value="UniProtKB-UniRule"/>
</dbReference>
<dbReference type="SUPFAM" id="SSF52743">
    <property type="entry name" value="Subtilisin-like"/>
    <property type="match status" value="1"/>
</dbReference>
<feature type="active site" description="Charge relay system" evidence="6">
    <location>
        <position position="99"/>
    </location>
</feature>